<feature type="transmembrane region" description="Helical" evidence="1">
    <location>
        <begin position="126"/>
        <end position="151"/>
    </location>
</feature>
<accession>A0ABY6HX41</accession>
<gene>
    <name evidence="2" type="ORF">NEF87_003309</name>
</gene>
<keyword evidence="1" id="KW-0472">Membrane</keyword>
<dbReference type="EMBL" id="CP104013">
    <property type="protein sequence ID" value="UYP47024.1"/>
    <property type="molecule type" value="Genomic_DNA"/>
</dbReference>
<evidence type="ECO:0000256" key="1">
    <source>
        <dbReference type="SAM" id="Phobius"/>
    </source>
</evidence>
<name>A0ABY6HX41_9ARCH</name>
<evidence type="ECO:0000313" key="2">
    <source>
        <dbReference type="EMBL" id="UYP47024.1"/>
    </source>
</evidence>
<reference evidence="2" key="1">
    <citation type="submission" date="2022-09" db="EMBL/GenBank/DDBJ databases">
        <title>Actin cytoskeleton and complex cell architecture in an #Asgard archaeon.</title>
        <authorList>
            <person name="Ponce Toledo R.I."/>
            <person name="Schleper C."/>
            <person name="Rodrigues Oliveira T."/>
            <person name="Wollweber F."/>
            <person name="Xu J."/>
            <person name="Rittmann S."/>
            <person name="Klingl A."/>
            <person name="Pilhofer M."/>
        </authorList>
    </citation>
    <scope>NUCLEOTIDE SEQUENCE</scope>
    <source>
        <strain evidence="2">B-35</strain>
    </source>
</reference>
<keyword evidence="3" id="KW-1185">Reference proteome</keyword>
<feature type="transmembrane region" description="Helical" evidence="1">
    <location>
        <begin position="92"/>
        <end position="114"/>
    </location>
</feature>
<evidence type="ECO:0000313" key="3">
    <source>
        <dbReference type="Proteomes" id="UP001208689"/>
    </source>
</evidence>
<dbReference type="Proteomes" id="UP001208689">
    <property type="component" value="Chromosome"/>
</dbReference>
<keyword evidence="1" id="KW-0812">Transmembrane</keyword>
<protein>
    <recommendedName>
        <fullName evidence="4">DUF2975 domain-containing protein</fullName>
    </recommendedName>
</protein>
<evidence type="ECO:0008006" key="4">
    <source>
        <dbReference type="Google" id="ProtNLM"/>
    </source>
</evidence>
<proteinExistence type="predicted"/>
<keyword evidence="1" id="KW-1133">Transmembrane helix</keyword>
<organism evidence="2 3">
    <name type="scientific">Candidatus Lokiarchaeum ossiferum</name>
    <dbReference type="NCBI Taxonomy" id="2951803"/>
    <lineage>
        <taxon>Archaea</taxon>
        <taxon>Promethearchaeati</taxon>
        <taxon>Promethearchaeota</taxon>
        <taxon>Promethearchaeia</taxon>
        <taxon>Promethearchaeales</taxon>
        <taxon>Promethearchaeaceae</taxon>
        <taxon>Candidatus Lokiarchaeum</taxon>
    </lineage>
</organism>
<feature type="transmembrane region" description="Helical" evidence="1">
    <location>
        <begin position="7"/>
        <end position="24"/>
    </location>
</feature>
<feature type="transmembrane region" description="Helical" evidence="1">
    <location>
        <begin position="52"/>
        <end position="71"/>
    </location>
</feature>
<sequence length="178" mass="20191">MKLIGRIIMALLSSTGVYFLYIYLPDYLLTNYGSTDLSWGGLLVEITDWEQLVFYVKSLGYMLLGVTFAHKMAHEKSTMKPFWQLIKVIFKIIYLGAFIFVDFTSIDVTLAILTESSLALNINLEVLFWGMMGAVIFDIAITVLDFLITFIPEKEKEPKIKAEADAYSTTYSSEAEGF</sequence>